<dbReference type="GO" id="GO:0003910">
    <property type="term" value="F:DNA ligase (ATP) activity"/>
    <property type="evidence" value="ECO:0007669"/>
    <property type="project" value="UniProtKB-EC"/>
</dbReference>
<evidence type="ECO:0000313" key="4">
    <source>
        <dbReference type="Proteomes" id="UP000830158"/>
    </source>
</evidence>
<dbReference type="Gene3D" id="3.90.920.10">
    <property type="entry name" value="DNA primase, PRIM domain"/>
    <property type="match status" value="1"/>
</dbReference>
<dbReference type="InterPro" id="IPR052171">
    <property type="entry name" value="NHEJ_LigD"/>
</dbReference>
<name>A0ABY4NQZ8_9PSEU</name>
<evidence type="ECO:0000313" key="3">
    <source>
        <dbReference type="EMBL" id="UQS22307.1"/>
    </source>
</evidence>
<evidence type="ECO:0000256" key="1">
    <source>
        <dbReference type="SAM" id="MobiDB-lite"/>
    </source>
</evidence>
<sequence>MSAVPIEGTEVTISSPDKIYFTERGETKLDLVRYYQAVEGPLMNTLRDRPLLLERYPDGASGKSWFQKRVPKSTPPWVRTTVVSTPNGTTSDALVAADLAHILWAVNLGCIGFHVWPYRASAPDFADELRIDLDPSPGVGFEQVREAAVLTKELLDSLGITAYVKTTGSRGLHVYVALEPRWDSYAVRAAAVALARELERRHPDLITAQWWKEERGARVFVDFNQNAPHKTVFGAWCVRPRAGGQVSTPISWGELSTVEPAELTLSTVPELVARRGDPWAEMGARPQSIEALLEMSERDMAAGLMDAPWPPVYPKQPNEPPRVAPSRAKKG</sequence>
<proteinExistence type="predicted"/>
<feature type="domain" description="DNA ligase D polymerase" evidence="2">
    <location>
        <begin position="27"/>
        <end position="279"/>
    </location>
</feature>
<feature type="compositionally biased region" description="Pro residues" evidence="1">
    <location>
        <begin position="308"/>
        <end position="323"/>
    </location>
</feature>
<feature type="region of interest" description="Disordered" evidence="1">
    <location>
        <begin position="306"/>
        <end position="331"/>
    </location>
</feature>
<accession>A0ABY4NQZ8</accession>
<dbReference type="EMBL" id="CP091196">
    <property type="protein sequence ID" value="UQS22307.1"/>
    <property type="molecule type" value="Genomic_DNA"/>
</dbReference>
<dbReference type="RefSeq" id="WP_116115171.1">
    <property type="nucleotide sequence ID" value="NZ_CP091196.1"/>
</dbReference>
<organism evidence="3 4">
    <name type="scientific">Amycolatopsis thermalba</name>
    <dbReference type="NCBI Taxonomy" id="944492"/>
    <lineage>
        <taxon>Bacteria</taxon>
        <taxon>Bacillati</taxon>
        <taxon>Actinomycetota</taxon>
        <taxon>Actinomycetes</taxon>
        <taxon>Pseudonocardiales</taxon>
        <taxon>Pseudonocardiaceae</taxon>
        <taxon>Amycolatopsis</taxon>
    </lineage>
</organism>
<dbReference type="InterPro" id="IPR014145">
    <property type="entry name" value="LigD_pol_dom"/>
</dbReference>
<keyword evidence="3" id="KW-0436">Ligase</keyword>
<dbReference type="Proteomes" id="UP000830158">
    <property type="component" value="Chromosome"/>
</dbReference>
<dbReference type="Pfam" id="PF21686">
    <property type="entry name" value="LigD_Prim-Pol"/>
    <property type="match status" value="1"/>
</dbReference>
<dbReference type="PANTHER" id="PTHR42705:SF3">
    <property type="entry name" value="ATP-DEPENDENT DNA LIGASE"/>
    <property type="match status" value="1"/>
</dbReference>
<gene>
    <name evidence="3" type="primary">ligD</name>
    <name evidence="3" type="ORF">L1857_05460</name>
</gene>
<protein>
    <submittedName>
        <fullName evidence="3">Non-homologous end-joining DNA ligase</fullName>
        <ecNumber evidence="3">6.5.1.1</ecNumber>
    </submittedName>
</protein>
<evidence type="ECO:0000259" key="2">
    <source>
        <dbReference type="Pfam" id="PF21686"/>
    </source>
</evidence>
<reference evidence="3" key="1">
    <citation type="submission" date="2022-01" db="EMBL/GenBank/DDBJ databases">
        <title>PSI-footprinting approach for the identification of protein synthesis inhibitor producers.</title>
        <authorList>
            <person name="Handel F."/>
            <person name="Kulik A."/>
            <person name="Wex K.W."/>
            <person name="Berscheid A."/>
            <person name="Saur J.S."/>
            <person name="Winkler A."/>
            <person name="Wibberg D."/>
            <person name="Kalinowski J."/>
            <person name="Broetz-Oesterhelt H."/>
            <person name="Mast Y."/>
        </authorList>
    </citation>
    <scope>NUCLEOTIDE SEQUENCE</scope>
    <source>
        <strain evidence="3">KNN 49.3e</strain>
    </source>
</reference>
<keyword evidence="4" id="KW-1185">Reference proteome</keyword>
<dbReference type="PANTHER" id="PTHR42705">
    <property type="entry name" value="BIFUNCTIONAL NON-HOMOLOGOUS END JOINING PROTEIN LIGD"/>
    <property type="match status" value="1"/>
</dbReference>
<dbReference type="NCBIfam" id="TIGR02778">
    <property type="entry name" value="ligD_pol"/>
    <property type="match status" value="1"/>
</dbReference>
<dbReference type="EC" id="6.5.1.1" evidence="3"/>